<keyword evidence="13" id="KW-1185">Reference proteome</keyword>
<evidence type="ECO:0000256" key="2">
    <source>
        <dbReference type="ARBA" id="ARBA00005908"/>
    </source>
</evidence>
<reference evidence="12" key="1">
    <citation type="submission" date="2022-11" db="EMBL/GenBank/DDBJ databases">
        <title>Methylomonas rapida sp. nov., Carotenoid-Producing Obligate Methanotrophs with High Growth Characteristics and Biotechnological Potential.</title>
        <authorList>
            <person name="Tikhonova E.N."/>
            <person name="Suleimanov R.Z."/>
            <person name="Miroshnikov K."/>
            <person name="Oshkin I.Y."/>
            <person name="Belova S.E."/>
            <person name="Danilova O.V."/>
            <person name="Ashikhmin A."/>
            <person name="Konopkin A."/>
            <person name="But S.Y."/>
            <person name="Khmelenina V.N."/>
            <person name="Kuznetsov N."/>
            <person name="Pimenov N.V."/>
            <person name="Dedysh S.N."/>
        </authorList>
    </citation>
    <scope>NUCLEOTIDE SEQUENCE</scope>
    <source>
        <strain evidence="12">MP1</strain>
    </source>
</reference>
<dbReference type="PANTHER" id="PTHR43693">
    <property type="entry name" value="PROTEIN PHOSPHATASE CHEZ"/>
    <property type="match status" value="1"/>
</dbReference>
<evidence type="ECO:0000256" key="3">
    <source>
        <dbReference type="ARBA" id="ARBA00018484"/>
    </source>
</evidence>
<protein>
    <recommendedName>
        <fullName evidence="3 10">Protein phosphatase CheZ</fullName>
        <ecNumber evidence="10">3.1.3.-</ecNumber>
    </recommendedName>
    <alternativeName>
        <fullName evidence="9 10">Chemotaxis protein CheZ</fullName>
    </alternativeName>
</protein>
<evidence type="ECO:0000256" key="6">
    <source>
        <dbReference type="ARBA" id="ARBA00022779"/>
    </source>
</evidence>
<feature type="region of interest" description="Disordered" evidence="11">
    <location>
        <begin position="201"/>
        <end position="223"/>
    </location>
</feature>
<dbReference type="SUPFAM" id="SSF75708">
    <property type="entry name" value="Chemotaxis phosphatase CheZ"/>
    <property type="match status" value="1"/>
</dbReference>
<evidence type="ECO:0000313" key="13">
    <source>
        <dbReference type="Proteomes" id="UP001162780"/>
    </source>
</evidence>
<evidence type="ECO:0000256" key="8">
    <source>
        <dbReference type="ARBA" id="ARBA00022912"/>
    </source>
</evidence>
<dbReference type="Pfam" id="PF04344">
    <property type="entry name" value="CheZ"/>
    <property type="match status" value="1"/>
</dbReference>
<name>A0ABY7GLD1_9GAMM</name>
<comment type="subunit">
    <text evidence="10">Homodimer.</text>
</comment>
<comment type="subcellular location">
    <subcellularLocation>
        <location evidence="1 10">Cytoplasm</location>
    </subcellularLocation>
</comment>
<evidence type="ECO:0000256" key="9">
    <source>
        <dbReference type="ARBA" id="ARBA00029599"/>
    </source>
</evidence>
<evidence type="ECO:0000256" key="5">
    <source>
        <dbReference type="ARBA" id="ARBA00022500"/>
    </source>
</evidence>
<accession>A0ABY7GLD1</accession>
<dbReference type="EC" id="3.1.3.-" evidence="10"/>
<dbReference type="Gene3D" id="1.10.287.500">
    <property type="entry name" value="Helix hairpin bin"/>
    <property type="match status" value="1"/>
</dbReference>
<dbReference type="PANTHER" id="PTHR43693:SF1">
    <property type="entry name" value="PROTEIN PHOSPHATASE CHEZ"/>
    <property type="match status" value="1"/>
</dbReference>
<evidence type="ECO:0000256" key="11">
    <source>
        <dbReference type="SAM" id="MobiDB-lite"/>
    </source>
</evidence>
<evidence type="ECO:0000313" key="12">
    <source>
        <dbReference type="EMBL" id="WAR45294.1"/>
    </source>
</evidence>
<keyword evidence="6 10" id="KW-0283">Flagellar rotation</keyword>
<keyword evidence="5 10" id="KW-0145">Chemotaxis</keyword>
<comment type="function">
    <text evidence="10">Plays an important role in bacterial chemotaxis signal transduction pathway by accelerating the dephosphorylation of phosphorylated CheY (CheY-P).</text>
</comment>
<dbReference type="EMBL" id="CP113517">
    <property type="protein sequence ID" value="WAR45294.1"/>
    <property type="molecule type" value="Genomic_DNA"/>
</dbReference>
<sequence length="240" mass="26304">MSKDLLSLARDLVAALEKGDEAVSDALLDELAGLRETQLFKEIGRLTRQLHDTMVSFSVDARIAAMTEHDIPDAKERLHYVIAMTEQAADQTLTAVENLLPISQTLNDQVEQLSAKWGRFLDREMPLAEFKAMTAEITEHFKQSQGGLAQVQAGLNEILMAQGFQDITGQIIRRVIELVQELEISMVKLISISGRKVALGETDQTHPELPGPVVPGVDDRGGDVATSQVDVDDLLSSLGF</sequence>
<organism evidence="12 13">
    <name type="scientific">Methylomonas rapida</name>
    <dbReference type="NCBI Taxonomy" id="2963939"/>
    <lineage>
        <taxon>Bacteria</taxon>
        <taxon>Pseudomonadati</taxon>
        <taxon>Pseudomonadota</taxon>
        <taxon>Gammaproteobacteria</taxon>
        <taxon>Methylococcales</taxon>
        <taxon>Methylococcaceae</taxon>
        <taxon>Methylomonas</taxon>
    </lineage>
</organism>
<dbReference type="PIRSF" id="PIRSF002884">
    <property type="entry name" value="CheZ"/>
    <property type="match status" value="1"/>
</dbReference>
<keyword evidence="7 10" id="KW-0378">Hydrolase</keyword>
<gene>
    <name evidence="12" type="ORF">NM686_001930</name>
</gene>
<keyword evidence="4 10" id="KW-0963">Cytoplasm</keyword>
<keyword evidence="8 10" id="KW-0904">Protein phosphatase</keyword>
<evidence type="ECO:0000256" key="7">
    <source>
        <dbReference type="ARBA" id="ARBA00022801"/>
    </source>
</evidence>
<dbReference type="InterPro" id="IPR050992">
    <property type="entry name" value="CheZ_family_phosphatases"/>
</dbReference>
<evidence type="ECO:0000256" key="4">
    <source>
        <dbReference type="ARBA" id="ARBA00022490"/>
    </source>
</evidence>
<evidence type="ECO:0000256" key="10">
    <source>
        <dbReference type="PIRNR" id="PIRNR002884"/>
    </source>
</evidence>
<evidence type="ECO:0000256" key="1">
    <source>
        <dbReference type="ARBA" id="ARBA00004496"/>
    </source>
</evidence>
<proteinExistence type="inferred from homology"/>
<comment type="similarity">
    <text evidence="2 10">Belongs to the CheZ family.</text>
</comment>
<dbReference type="RefSeq" id="WP_255190265.1">
    <property type="nucleotide sequence ID" value="NZ_CP113517.1"/>
</dbReference>
<dbReference type="InterPro" id="IPR007439">
    <property type="entry name" value="Chemotax_Pase_CheZ"/>
</dbReference>
<dbReference type="Proteomes" id="UP001162780">
    <property type="component" value="Chromosome"/>
</dbReference>